<dbReference type="Proteomes" id="UP000887159">
    <property type="component" value="Unassembled WGS sequence"/>
</dbReference>
<sequence>MALKSNGLFESVFNGFFACIVDRWRHESGARRVWLFCTAMVTNVGRQVRSGYLPFWTRVLNRSSQDDCNNILKTSRTNDATHQMTQLLTCSPRIWYRSFAYSPKHWQWSMWRCDIYMNWYQHHVRDTNEGRKVRSGYFPFQTNPLPYLRRYLPPFHRTYLRRCSAQSSFKPSAFAPATSVESSGVVSLSIIIVTIRLHT</sequence>
<protein>
    <submittedName>
        <fullName evidence="1">Uncharacterized protein</fullName>
    </submittedName>
</protein>
<evidence type="ECO:0000313" key="1">
    <source>
        <dbReference type="EMBL" id="GFY32249.1"/>
    </source>
</evidence>
<dbReference type="AlphaFoldDB" id="A0A8X6WD75"/>
<proteinExistence type="predicted"/>
<accession>A0A8X6WD75</accession>
<comment type="caution">
    <text evidence="1">The sequence shown here is derived from an EMBL/GenBank/DDBJ whole genome shotgun (WGS) entry which is preliminary data.</text>
</comment>
<keyword evidence="2" id="KW-1185">Reference proteome</keyword>
<name>A0A8X6WD75_TRICX</name>
<evidence type="ECO:0000313" key="2">
    <source>
        <dbReference type="Proteomes" id="UP000887159"/>
    </source>
</evidence>
<organism evidence="1 2">
    <name type="scientific">Trichonephila clavipes</name>
    <name type="common">Golden silk orbweaver</name>
    <name type="synonym">Nephila clavipes</name>
    <dbReference type="NCBI Taxonomy" id="2585209"/>
    <lineage>
        <taxon>Eukaryota</taxon>
        <taxon>Metazoa</taxon>
        <taxon>Ecdysozoa</taxon>
        <taxon>Arthropoda</taxon>
        <taxon>Chelicerata</taxon>
        <taxon>Arachnida</taxon>
        <taxon>Araneae</taxon>
        <taxon>Araneomorphae</taxon>
        <taxon>Entelegynae</taxon>
        <taxon>Araneoidea</taxon>
        <taxon>Nephilidae</taxon>
        <taxon>Trichonephila</taxon>
    </lineage>
</organism>
<dbReference type="EMBL" id="BMAU01021402">
    <property type="protein sequence ID" value="GFY32249.1"/>
    <property type="molecule type" value="Genomic_DNA"/>
</dbReference>
<gene>
    <name evidence="1" type="ORF">TNCV_3557571</name>
</gene>
<reference evidence="1" key="1">
    <citation type="submission" date="2020-08" db="EMBL/GenBank/DDBJ databases">
        <title>Multicomponent nature underlies the extraordinary mechanical properties of spider dragline silk.</title>
        <authorList>
            <person name="Kono N."/>
            <person name="Nakamura H."/>
            <person name="Mori M."/>
            <person name="Yoshida Y."/>
            <person name="Ohtoshi R."/>
            <person name="Malay A.D."/>
            <person name="Moran D.A.P."/>
            <person name="Tomita M."/>
            <person name="Numata K."/>
            <person name="Arakawa K."/>
        </authorList>
    </citation>
    <scope>NUCLEOTIDE SEQUENCE</scope>
</reference>